<dbReference type="Proteomes" id="UP001357223">
    <property type="component" value="Chromosome"/>
</dbReference>
<evidence type="ECO:0000313" key="3">
    <source>
        <dbReference type="Proteomes" id="UP001357223"/>
    </source>
</evidence>
<evidence type="ECO:0000259" key="1">
    <source>
        <dbReference type="Pfam" id="PF02371"/>
    </source>
</evidence>
<dbReference type="PANTHER" id="PTHR33055">
    <property type="entry name" value="TRANSPOSASE FOR INSERTION SEQUENCE ELEMENT IS1111A"/>
    <property type="match status" value="1"/>
</dbReference>
<dbReference type="InterPro" id="IPR047650">
    <property type="entry name" value="Transpos_IS110"/>
</dbReference>
<evidence type="ECO:0000313" key="2">
    <source>
        <dbReference type="EMBL" id="WVX82008.1"/>
    </source>
</evidence>
<feature type="domain" description="Transposase IS116/IS110/IS902 C-terminal" evidence="1">
    <location>
        <begin position="26"/>
        <end position="71"/>
    </location>
</feature>
<dbReference type="EMBL" id="CP137640">
    <property type="protein sequence ID" value="WVX82008.1"/>
    <property type="molecule type" value="Genomic_DNA"/>
</dbReference>
<dbReference type="Pfam" id="PF02371">
    <property type="entry name" value="Transposase_20"/>
    <property type="match status" value="1"/>
</dbReference>
<reference evidence="2 3" key="1">
    <citation type="submission" date="2023-10" db="EMBL/GenBank/DDBJ databases">
        <title>Niallia locisalis sp.nov. isolated from a salt pond sample.</title>
        <authorList>
            <person name="Li X.-J."/>
            <person name="Dong L."/>
        </authorList>
    </citation>
    <scope>NUCLEOTIDE SEQUENCE [LARGE SCALE GENOMIC DNA]</scope>
    <source>
        <strain evidence="2 3">DSM 29761</strain>
    </source>
</reference>
<keyword evidence="3" id="KW-1185">Reference proteome</keyword>
<proteinExistence type="predicted"/>
<organism evidence="2 3">
    <name type="scientific">Niallia oryzisoli</name>
    <dbReference type="NCBI Taxonomy" id="1737571"/>
    <lineage>
        <taxon>Bacteria</taxon>
        <taxon>Bacillati</taxon>
        <taxon>Bacillota</taxon>
        <taxon>Bacilli</taxon>
        <taxon>Bacillales</taxon>
        <taxon>Bacillaceae</taxon>
        <taxon>Niallia</taxon>
    </lineage>
</organism>
<sequence>MDLLDDQIKLLERKIEDLFVQTEGAVILSVQGIGVVTGAELYAEMGDISDFDHAGQLIKMAGTNPIVKQSGVLRCF</sequence>
<dbReference type="InterPro" id="IPR003346">
    <property type="entry name" value="Transposase_20"/>
</dbReference>
<accession>A0ABZ2CJP9</accession>
<gene>
    <name evidence="2" type="ORF">R4Z09_03030</name>
</gene>
<name>A0ABZ2CJP9_9BACI</name>
<dbReference type="RefSeq" id="WP_338450916.1">
    <property type="nucleotide sequence ID" value="NZ_CP137640.1"/>
</dbReference>
<protein>
    <submittedName>
        <fullName evidence="2">Transposase</fullName>
    </submittedName>
</protein>